<feature type="compositionally biased region" description="Basic and acidic residues" evidence="1">
    <location>
        <begin position="100"/>
        <end position="110"/>
    </location>
</feature>
<feature type="compositionally biased region" description="Basic residues" evidence="1">
    <location>
        <begin position="67"/>
        <end position="83"/>
    </location>
</feature>
<organism evidence="2 3">
    <name type="scientific">Glarea lozoyensis (strain ATCC 74030 / MF5533)</name>
    <dbReference type="NCBI Taxonomy" id="1104152"/>
    <lineage>
        <taxon>Eukaryota</taxon>
        <taxon>Fungi</taxon>
        <taxon>Dikarya</taxon>
        <taxon>Ascomycota</taxon>
        <taxon>Pezizomycotina</taxon>
        <taxon>Leotiomycetes</taxon>
        <taxon>Helotiales</taxon>
        <taxon>Helotiaceae</taxon>
        <taxon>Glarea</taxon>
    </lineage>
</organism>
<proteinExistence type="predicted"/>
<protein>
    <submittedName>
        <fullName evidence="2">Uncharacterized protein</fullName>
    </submittedName>
</protein>
<feature type="compositionally biased region" description="Basic and acidic residues" evidence="1">
    <location>
        <begin position="50"/>
        <end position="66"/>
    </location>
</feature>
<dbReference type="HOGENOM" id="CLU_1704405_0_0_1"/>
<dbReference type="Proteomes" id="UP000005446">
    <property type="component" value="Unassembled WGS sequence"/>
</dbReference>
<feature type="compositionally biased region" description="Polar residues" evidence="1">
    <location>
        <begin position="111"/>
        <end position="129"/>
    </location>
</feature>
<dbReference type="InParanoid" id="H0EH04"/>
<evidence type="ECO:0000256" key="1">
    <source>
        <dbReference type="SAM" id="MobiDB-lite"/>
    </source>
</evidence>
<comment type="caution">
    <text evidence="2">The sequence shown here is derived from an EMBL/GenBank/DDBJ whole genome shotgun (WGS) entry which is preliminary data.</text>
</comment>
<sequence>MSERSESPSTVGKLLSKTRSRNRKNGDSATNSVHSDKNEGHGLRASIDNTIDKLKGHTGSDDEGKAGIKKLVPKVLVPKRKRRQQEEEMRASEEAAAEAARGRSVAERGTLRNNSNTPSNGSNDASSLLTYEESDGESFTSISPADKRGSKIFH</sequence>
<dbReference type="AlphaFoldDB" id="H0EH04"/>
<keyword evidence="3" id="KW-1185">Reference proteome</keyword>
<dbReference type="OrthoDB" id="2162691at2759"/>
<feature type="compositionally biased region" description="Basic and acidic residues" evidence="1">
    <location>
        <begin position="145"/>
        <end position="154"/>
    </location>
</feature>
<reference evidence="2 3" key="1">
    <citation type="journal article" date="2012" name="Eukaryot. Cell">
        <title>Genome sequence of the fungus Glarea lozoyensis: the first genome sequence of a species from the Helotiaceae family.</title>
        <authorList>
            <person name="Youssar L."/>
            <person name="Gruening B.A."/>
            <person name="Erxleben A."/>
            <person name="Guenther S."/>
            <person name="Huettel W."/>
        </authorList>
    </citation>
    <scope>NUCLEOTIDE SEQUENCE [LARGE SCALE GENOMIC DNA]</scope>
    <source>
        <strain evidence="3">ATCC 74030 / MF5533</strain>
    </source>
</reference>
<gene>
    <name evidence="2" type="ORF">M7I_1737</name>
</gene>
<accession>H0EH04</accession>
<feature type="compositionally biased region" description="Basic and acidic residues" evidence="1">
    <location>
        <begin position="84"/>
        <end position="93"/>
    </location>
</feature>
<evidence type="ECO:0000313" key="3">
    <source>
        <dbReference type="Proteomes" id="UP000005446"/>
    </source>
</evidence>
<feature type="region of interest" description="Disordered" evidence="1">
    <location>
        <begin position="1"/>
        <end position="154"/>
    </location>
</feature>
<evidence type="ECO:0000313" key="2">
    <source>
        <dbReference type="EMBL" id="EHL02145.1"/>
    </source>
</evidence>
<dbReference type="EMBL" id="AGUE01000032">
    <property type="protein sequence ID" value="EHL02145.1"/>
    <property type="molecule type" value="Genomic_DNA"/>
</dbReference>
<name>H0EH04_GLAL7</name>